<evidence type="ECO:0000256" key="2">
    <source>
        <dbReference type="ARBA" id="ARBA00006602"/>
    </source>
</evidence>
<keyword evidence="10" id="KW-0282">Flagellum</keyword>
<evidence type="ECO:0000259" key="9">
    <source>
        <dbReference type="Pfam" id="PF02108"/>
    </source>
</evidence>
<feature type="domain" description="Flagellar assembly protein FliH/Type III secretion system HrpE" evidence="9">
    <location>
        <begin position="99"/>
        <end position="224"/>
    </location>
</feature>
<feature type="coiled-coil region" evidence="8">
    <location>
        <begin position="26"/>
        <end position="64"/>
    </location>
</feature>
<dbReference type="InterPro" id="IPR018035">
    <property type="entry name" value="Flagellar_FliH/T3SS_HrpE"/>
</dbReference>
<evidence type="ECO:0000256" key="3">
    <source>
        <dbReference type="ARBA" id="ARBA00022448"/>
    </source>
</evidence>
<reference evidence="10 11" key="1">
    <citation type="submission" date="2021-01" db="EMBL/GenBank/DDBJ databases">
        <title>Genomic Encyclopedia of Type Strains, Phase IV (KMG-IV): sequencing the most valuable type-strain genomes for metagenomic binning, comparative biology and taxonomic classification.</title>
        <authorList>
            <person name="Goeker M."/>
        </authorList>
    </citation>
    <scope>NUCLEOTIDE SEQUENCE [LARGE SCALE GENOMIC DNA]</scope>
    <source>
        <strain evidence="10 11">DSM 100968</strain>
    </source>
</reference>
<comment type="similarity">
    <text evidence="2">Belongs to the FliH family.</text>
</comment>
<evidence type="ECO:0000256" key="1">
    <source>
        <dbReference type="ARBA" id="ARBA00003041"/>
    </source>
</evidence>
<gene>
    <name evidence="10" type="ORF">JOC27_000387</name>
</gene>
<keyword evidence="10" id="KW-0966">Cell projection</keyword>
<evidence type="ECO:0000256" key="6">
    <source>
        <dbReference type="ARBA" id="ARBA00023225"/>
    </source>
</evidence>
<dbReference type="EMBL" id="JAFBEV010000003">
    <property type="protein sequence ID" value="MBM7656946.1"/>
    <property type="molecule type" value="Genomic_DNA"/>
</dbReference>
<dbReference type="InterPro" id="IPR051472">
    <property type="entry name" value="T3SS_Stator/FliH"/>
</dbReference>
<evidence type="ECO:0000256" key="8">
    <source>
        <dbReference type="SAM" id="Coils"/>
    </source>
</evidence>
<proteinExistence type="inferred from homology"/>
<dbReference type="PANTHER" id="PTHR34982:SF1">
    <property type="entry name" value="FLAGELLAR ASSEMBLY PROTEIN FLIH"/>
    <property type="match status" value="1"/>
</dbReference>
<dbReference type="NCBIfam" id="TIGR03825">
    <property type="entry name" value="FliH_bacil"/>
    <property type="match status" value="1"/>
</dbReference>
<keyword evidence="8" id="KW-0175">Coiled coil</keyword>
<organism evidence="10 11">
    <name type="scientific">Sporolactobacillus spathodeae</name>
    <dbReference type="NCBI Taxonomy" id="1465502"/>
    <lineage>
        <taxon>Bacteria</taxon>
        <taxon>Bacillati</taxon>
        <taxon>Bacillota</taxon>
        <taxon>Bacilli</taxon>
        <taxon>Bacillales</taxon>
        <taxon>Sporolactobacillaceae</taxon>
        <taxon>Sporolactobacillus</taxon>
    </lineage>
</organism>
<comment type="function">
    <text evidence="1">Needed for flagellar regrowth and assembly.</text>
</comment>
<keyword evidence="6" id="KW-1006">Bacterial flagellum protein export</keyword>
<keyword evidence="5" id="KW-0653">Protein transport</keyword>
<evidence type="ECO:0000256" key="7">
    <source>
        <dbReference type="NCBIfam" id="TIGR03825"/>
    </source>
</evidence>
<dbReference type="InterPro" id="IPR022524">
    <property type="entry name" value="FliH_Bacilli"/>
</dbReference>
<evidence type="ECO:0000313" key="10">
    <source>
        <dbReference type="EMBL" id="MBM7656946.1"/>
    </source>
</evidence>
<keyword evidence="4" id="KW-1005">Bacterial flagellum biogenesis</keyword>
<keyword evidence="11" id="KW-1185">Reference proteome</keyword>
<keyword evidence="3" id="KW-0813">Transport</keyword>
<dbReference type="RefSeq" id="WP_239529374.1">
    <property type="nucleotide sequence ID" value="NZ_CBCRXA010000003.1"/>
</dbReference>
<accession>A0ABS2Q590</accession>
<comment type="caution">
    <text evidence="10">The sequence shown here is derived from an EMBL/GenBank/DDBJ whole genome shotgun (WGS) entry which is preliminary data.</text>
</comment>
<dbReference type="PANTHER" id="PTHR34982">
    <property type="entry name" value="YOP PROTEINS TRANSLOCATION PROTEIN L"/>
    <property type="match status" value="1"/>
</dbReference>
<protein>
    <recommendedName>
        <fullName evidence="7">Flagellar assembly protein FliH</fullName>
    </recommendedName>
</protein>
<dbReference type="Proteomes" id="UP000823201">
    <property type="component" value="Unassembled WGS sequence"/>
</dbReference>
<keyword evidence="10" id="KW-0969">Cilium</keyword>
<evidence type="ECO:0000313" key="11">
    <source>
        <dbReference type="Proteomes" id="UP000823201"/>
    </source>
</evidence>
<name>A0ABS2Q590_9BACL</name>
<evidence type="ECO:0000256" key="5">
    <source>
        <dbReference type="ARBA" id="ARBA00022927"/>
    </source>
</evidence>
<dbReference type="Pfam" id="PF02108">
    <property type="entry name" value="FliH"/>
    <property type="match status" value="1"/>
</dbReference>
<evidence type="ECO:0000256" key="4">
    <source>
        <dbReference type="ARBA" id="ARBA00022795"/>
    </source>
</evidence>
<sequence length="238" mass="26904">MQLKLNAVIDPDLDILNQSMTETEIQRTLDQRIDEAKEQAARILANADQEAKKFRERMENEEQKALVERADAYKKKEKEGYEEGQQAGLQAGKKAFVAKITQADEWIAQAHDAYLKAIEQSKPDLLKLSLAIAEKIIGMKLNDDDEAWKTLVAKAIKEVRDQGTIKISVAPERYVQVSEAKEMLDTLVQDQKIYIFMDSELSENDCLVETAYGKIDVGVDSQLTVIKSKLKEILDGED</sequence>